<proteinExistence type="predicted"/>
<reference evidence="2 3" key="1">
    <citation type="submission" date="2019-02" db="EMBL/GenBank/DDBJ databases">
        <authorList>
            <person name="Goldberg S.R."/>
            <person name="Haltli B.A."/>
            <person name="Correa H."/>
            <person name="Russell K.G."/>
        </authorList>
    </citation>
    <scope>NUCLEOTIDE SEQUENCE [LARGE SCALE GENOMIC DNA]</scope>
    <source>
        <strain evidence="2 3">JCM 16186</strain>
    </source>
</reference>
<keyword evidence="1" id="KW-0812">Transmembrane</keyword>
<evidence type="ECO:0000256" key="1">
    <source>
        <dbReference type="SAM" id="Phobius"/>
    </source>
</evidence>
<keyword evidence="1" id="KW-1133">Transmembrane helix</keyword>
<dbReference type="EMBL" id="SMLW01000263">
    <property type="protein sequence ID" value="MTI23650.1"/>
    <property type="molecule type" value="Genomic_DNA"/>
</dbReference>
<dbReference type="RefSeq" id="WP_155168807.1">
    <property type="nucleotide sequence ID" value="NZ_BAAAFL010000064.1"/>
</dbReference>
<accession>A0ABW9RIA1</accession>
<dbReference type="Proteomes" id="UP000798808">
    <property type="component" value="Unassembled WGS sequence"/>
</dbReference>
<keyword evidence="3" id="KW-1185">Reference proteome</keyword>
<gene>
    <name evidence="2" type="ORF">E1163_01660</name>
</gene>
<evidence type="ECO:0000313" key="2">
    <source>
        <dbReference type="EMBL" id="MTI23650.1"/>
    </source>
</evidence>
<keyword evidence="1" id="KW-0472">Membrane</keyword>
<comment type="caution">
    <text evidence="2">The sequence shown here is derived from an EMBL/GenBank/DDBJ whole genome shotgun (WGS) entry which is preliminary data.</text>
</comment>
<organism evidence="2 3">
    <name type="scientific">Fulvivirga kasyanovii</name>
    <dbReference type="NCBI Taxonomy" id="396812"/>
    <lineage>
        <taxon>Bacteria</taxon>
        <taxon>Pseudomonadati</taxon>
        <taxon>Bacteroidota</taxon>
        <taxon>Cytophagia</taxon>
        <taxon>Cytophagales</taxon>
        <taxon>Fulvivirgaceae</taxon>
        <taxon>Fulvivirga</taxon>
    </lineage>
</organism>
<name>A0ABW9RIA1_9BACT</name>
<feature type="transmembrane region" description="Helical" evidence="1">
    <location>
        <begin position="49"/>
        <end position="72"/>
    </location>
</feature>
<evidence type="ECO:0000313" key="3">
    <source>
        <dbReference type="Proteomes" id="UP000798808"/>
    </source>
</evidence>
<sequence length="299" mass="34663">MSKELFDISSYDSRDPNPWLALYLDNSIPINEKTKQALMRDNNSRSARYLYPLIFFWSKVTMFFIHVFKFFFPKIFNSSKILHIILSWGLKRFVSKDANLLIFRHFHVGSEILQFIAGNVEGVEIETSPLKPNNFEDVKDDLFLKHDLNLYNFIIRLNSKLKEKNITIKPPERLSLDMISDDQFDHIEFPDKWTNILDLKSSIELFTPFYQFFLTSNDFIRASNSLQLDETISIYTSQLLGTPAHLGLVNNKHPMIPISTYSAAYRLVLHGLAAETLHQILVNIKQGKSVDGIVTPLEK</sequence>
<protein>
    <submittedName>
        <fullName evidence="2">Uncharacterized protein</fullName>
    </submittedName>
</protein>
<dbReference type="InterPro" id="IPR054268">
    <property type="entry name" value="DUF6999"/>
</dbReference>
<dbReference type="Pfam" id="PF22523">
    <property type="entry name" value="DUF6999"/>
    <property type="match status" value="1"/>
</dbReference>